<comment type="caution">
    <text evidence="2">The sequence shown here is derived from an EMBL/GenBank/DDBJ whole genome shotgun (WGS) entry which is preliminary data.</text>
</comment>
<evidence type="ECO:0000256" key="1">
    <source>
        <dbReference type="SAM" id="Phobius"/>
    </source>
</evidence>
<protein>
    <submittedName>
        <fullName evidence="2">Uncharacterized protein</fullName>
    </submittedName>
</protein>
<name>A0ABR3NG70_9TELE</name>
<evidence type="ECO:0000313" key="2">
    <source>
        <dbReference type="EMBL" id="KAL1275665.1"/>
    </source>
</evidence>
<gene>
    <name evidence="2" type="ORF">QQF64_035288</name>
</gene>
<organism evidence="2 3">
    <name type="scientific">Cirrhinus molitorella</name>
    <name type="common">mud carp</name>
    <dbReference type="NCBI Taxonomy" id="172907"/>
    <lineage>
        <taxon>Eukaryota</taxon>
        <taxon>Metazoa</taxon>
        <taxon>Chordata</taxon>
        <taxon>Craniata</taxon>
        <taxon>Vertebrata</taxon>
        <taxon>Euteleostomi</taxon>
        <taxon>Actinopterygii</taxon>
        <taxon>Neopterygii</taxon>
        <taxon>Teleostei</taxon>
        <taxon>Ostariophysi</taxon>
        <taxon>Cypriniformes</taxon>
        <taxon>Cyprinidae</taxon>
        <taxon>Labeoninae</taxon>
        <taxon>Labeonini</taxon>
        <taxon>Cirrhinus</taxon>
    </lineage>
</organism>
<reference evidence="2 3" key="1">
    <citation type="submission" date="2023-09" db="EMBL/GenBank/DDBJ databases">
        <authorList>
            <person name="Wang M."/>
        </authorList>
    </citation>
    <scope>NUCLEOTIDE SEQUENCE [LARGE SCALE GENOMIC DNA]</scope>
    <source>
        <strain evidence="2">GT-2023</strain>
        <tissue evidence="2">Liver</tissue>
    </source>
</reference>
<feature type="transmembrane region" description="Helical" evidence="1">
    <location>
        <begin position="35"/>
        <end position="53"/>
    </location>
</feature>
<proteinExistence type="predicted"/>
<keyword evidence="1" id="KW-0472">Membrane</keyword>
<dbReference type="EMBL" id="JAYMGO010000004">
    <property type="protein sequence ID" value="KAL1275665.1"/>
    <property type="molecule type" value="Genomic_DNA"/>
</dbReference>
<dbReference type="Proteomes" id="UP001558613">
    <property type="component" value="Unassembled WGS sequence"/>
</dbReference>
<evidence type="ECO:0000313" key="3">
    <source>
        <dbReference type="Proteomes" id="UP001558613"/>
    </source>
</evidence>
<keyword evidence="1" id="KW-0812">Transmembrane</keyword>
<sequence>MDVTIRNRNAMVTMTVTFVLTESLPVKACPLLFQPFAFPVMLIITQGLLIGIVRTPGRFLRMLVSHGGLDVFYQCLAPFEISVLGEGIAAGSRFATMDDSKFKNNKKGRGTFSGWSGFSREMREVHLLNHRRTR</sequence>
<keyword evidence="3" id="KW-1185">Reference proteome</keyword>
<accession>A0ABR3NG70</accession>
<keyword evidence="1" id="KW-1133">Transmembrane helix</keyword>